<feature type="domain" description="Aminomethyltransferase C-terminal" evidence="6">
    <location>
        <begin position="722"/>
        <end position="805"/>
    </location>
</feature>
<feature type="domain" description="FAD dependent oxidoreductase central" evidence="7">
    <location>
        <begin position="370"/>
        <end position="423"/>
    </location>
</feature>
<dbReference type="InterPro" id="IPR006076">
    <property type="entry name" value="FAD-dep_OxRdtase"/>
</dbReference>
<proteinExistence type="inferred from homology"/>
<evidence type="ECO:0000259" key="7">
    <source>
        <dbReference type="Pfam" id="PF16350"/>
    </source>
</evidence>
<dbReference type="OrthoDB" id="5287468at2"/>
<name>A0A1N7KYT7_9GAMM</name>
<dbReference type="Gene3D" id="3.30.1360.120">
    <property type="entry name" value="Probable tRNA modification gtpase trme, domain 1"/>
    <property type="match status" value="1"/>
</dbReference>
<evidence type="ECO:0000256" key="3">
    <source>
        <dbReference type="SAM" id="Phobius"/>
    </source>
</evidence>
<dbReference type="Proteomes" id="UP000185999">
    <property type="component" value="Unassembled WGS sequence"/>
</dbReference>
<evidence type="ECO:0000313" key="9">
    <source>
        <dbReference type="Proteomes" id="UP000185999"/>
    </source>
</evidence>
<dbReference type="RefSeq" id="WP_054341750.1">
    <property type="nucleotide sequence ID" value="NZ_FTOE01000003.1"/>
</dbReference>
<dbReference type="SUPFAM" id="SSF51905">
    <property type="entry name" value="FAD/NAD(P)-binding domain"/>
    <property type="match status" value="1"/>
</dbReference>
<protein>
    <submittedName>
        <fullName evidence="8">4-methylaminobutanoate oxidase (Formaldehyde-forming)</fullName>
    </submittedName>
</protein>
<dbReference type="EMBL" id="FTOE01000003">
    <property type="protein sequence ID" value="SIS66748.1"/>
    <property type="molecule type" value="Genomic_DNA"/>
</dbReference>
<gene>
    <name evidence="8" type="ORF">SAMN05421760_10382</name>
</gene>
<keyword evidence="9" id="KW-1185">Reference proteome</keyword>
<dbReference type="Pfam" id="PF01571">
    <property type="entry name" value="GCV_T"/>
    <property type="match status" value="1"/>
</dbReference>
<accession>A0A1N7KYT7</accession>
<dbReference type="PANTHER" id="PTHR43757:SF15">
    <property type="entry name" value="PYRUVATE DEHYDROGENASE PHOSPHATASE REGULATORY SUBUNIT, MITOCHONDRIAL-LIKE"/>
    <property type="match status" value="1"/>
</dbReference>
<feature type="domain" description="GCVT N-terminal" evidence="5">
    <location>
        <begin position="427"/>
        <end position="700"/>
    </location>
</feature>
<dbReference type="Gene3D" id="3.50.50.60">
    <property type="entry name" value="FAD/NAD(P)-binding domain"/>
    <property type="match status" value="1"/>
</dbReference>
<dbReference type="Pfam" id="PF08669">
    <property type="entry name" value="GCV_T_C"/>
    <property type="match status" value="1"/>
</dbReference>
<dbReference type="PROSITE" id="PS51257">
    <property type="entry name" value="PROKAR_LIPOPROTEIN"/>
    <property type="match status" value="1"/>
</dbReference>
<keyword evidence="3" id="KW-0812">Transmembrane</keyword>
<dbReference type="STRING" id="619304.SAMN05421760_10382"/>
<dbReference type="Gene3D" id="3.30.9.10">
    <property type="entry name" value="D-Amino Acid Oxidase, subunit A, domain 2"/>
    <property type="match status" value="1"/>
</dbReference>
<dbReference type="SUPFAM" id="SSF103025">
    <property type="entry name" value="Folate-binding domain"/>
    <property type="match status" value="1"/>
</dbReference>
<dbReference type="InterPro" id="IPR006222">
    <property type="entry name" value="GCVT_N"/>
</dbReference>
<dbReference type="InterPro" id="IPR013977">
    <property type="entry name" value="GcvT_C"/>
</dbReference>
<dbReference type="InterPro" id="IPR028896">
    <property type="entry name" value="GcvT/YgfZ/DmdA"/>
</dbReference>
<feature type="domain" description="FAD dependent oxidoreductase" evidence="4">
    <location>
        <begin position="13"/>
        <end position="367"/>
    </location>
</feature>
<evidence type="ECO:0000313" key="8">
    <source>
        <dbReference type="EMBL" id="SIS66748.1"/>
    </source>
</evidence>
<keyword evidence="2" id="KW-0560">Oxidoreductase</keyword>
<evidence type="ECO:0000259" key="4">
    <source>
        <dbReference type="Pfam" id="PF01266"/>
    </source>
</evidence>
<dbReference type="InterPro" id="IPR036188">
    <property type="entry name" value="FAD/NAD-bd_sf"/>
</dbReference>
<comment type="similarity">
    <text evidence="1">Belongs to the GcvT family.</text>
</comment>
<dbReference type="SUPFAM" id="SSF54373">
    <property type="entry name" value="FAD-linked reductases, C-terminal domain"/>
    <property type="match status" value="1"/>
</dbReference>
<dbReference type="Gene3D" id="2.40.30.110">
    <property type="entry name" value="Aminomethyltransferase beta-barrel domains"/>
    <property type="match status" value="1"/>
</dbReference>
<evidence type="ECO:0000259" key="6">
    <source>
        <dbReference type="Pfam" id="PF08669"/>
    </source>
</evidence>
<dbReference type="Pfam" id="PF16350">
    <property type="entry name" value="FAO_M"/>
    <property type="match status" value="1"/>
</dbReference>
<dbReference type="SUPFAM" id="SSF101790">
    <property type="entry name" value="Aminomethyltransferase beta-barrel domain"/>
    <property type="match status" value="1"/>
</dbReference>
<dbReference type="Gene3D" id="3.30.70.1400">
    <property type="entry name" value="Aminomethyltransferase beta-barrel domains"/>
    <property type="match status" value="1"/>
</dbReference>
<dbReference type="GO" id="GO:0016491">
    <property type="term" value="F:oxidoreductase activity"/>
    <property type="evidence" value="ECO:0007669"/>
    <property type="project" value="UniProtKB-KW"/>
</dbReference>
<dbReference type="InterPro" id="IPR027266">
    <property type="entry name" value="TrmE/GcvT-like"/>
</dbReference>
<organism evidence="8 9">
    <name type="scientific">Neptunomonas antarctica</name>
    <dbReference type="NCBI Taxonomy" id="619304"/>
    <lineage>
        <taxon>Bacteria</taxon>
        <taxon>Pseudomonadati</taxon>
        <taxon>Pseudomonadota</taxon>
        <taxon>Gammaproteobacteria</taxon>
        <taxon>Oceanospirillales</taxon>
        <taxon>Oceanospirillaceae</taxon>
        <taxon>Neptunomonas</taxon>
    </lineage>
</organism>
<reference evidence="9" key="1">
    <citation type="submission" date="2017-01" db="EMBL/GenBank/DDBJ databases">
        <authorList>
            <person name="Varghese N."/>
            <person name="Submissions S."/>
        </authorList>
    </citation>
    <scope>NUCLEOTIDE SEQUENCE [LARGE SCALE GENOMIC DNA]</scope>
    <source>
        <strain evidence="9">DSM 22306</strain>
    </source>
</reference>
<sequence>MTNKNQLPAKASVVIIGGGIVGCSIAYHLAKRGIKDVVVLERKQLTCGTTWHAAGLVSMLWPTPYLTSLAKYSHELYASLEEETGQATGYRQIGSLSVARSAERLEELRRTSSMAAVFGVESEMIDNERLAELYPGINTDGIAGALYIEKDGQTNPVDTTMALAKGARMRGARVIENVKVEEILVEGGQAVGVKTAQGSIVADKVVLAGGLWSRDIAANIGVDLPLYACEHYYVVTEEMDGLTKRPVLRDFDKGVYFKEDAGKMLVGWFEHNARGCSMDRIREDFCFDEFPCDIDHIEEYLMRSMEAFPALEETGIRTFFNGPESFTPDNLHLLGPTPEVDNFYVACGLNSKGIGAGGGLGMLMADWIIDGHPSGDIWECDVRRHNPAQRTQSYIEERIPEALGHTYAMHWPFYQYETARDRVRSPLHEVLEAQNACFGEVGGFERPNWFAQDGAEAKYQYSYKRQNWFEFSATEHRSIRENVGVYDISSFGKFEVSGPDAEKALQWICAGDVVVEQGSLVYTQWLNPRGGIEADVTLSKLDTDRYMVTTGISSLNRDWWHLKKNLQGDVQLRDISADYACLSLQGPNARAVLETLADTDISSEGFVFGTGRFAKVAGVDVWLQRLSYVGELGWEIFVPAAKATGFYRELQKAGAAFELRNVGMHALNSLRLEKGFRHWGHDIGSEDNLLQAGLSFAAKPDASDFMGRDAFLLAKAPGIVDRRLVQFQLNDPEPLLYHNEPIVMDGGIVGYLTSGMYGHSVGAAIGMGYVDVSGLTKDRIAAANFEIEVAKQRFSAQASLRALYDPSGSRMKI</sequence>
<evidence type="ECO:0000256" key="2">
    <source>
        <dbReference type="ARBA" id="ARBA00023002"/>
    </source>
</evidence>
<dbReference type="PANTHER" id="PTHR43757">
    <property type="entry name" value="AMINOMETHYLTRANSFERASE"/>
    <property type="match status" value="1"/>
</dbReference>
<evidence type="ECO:0000256" key="1">
    <source>
        <dbReference type="ARBA" id="ARBA00008609"/>
    </source>
</evidence>
<feature type="transmembrane region" description="Helical" evidence="3">
    <location>
        <begin position="12"/>
        <end position="30"/>
    </location>
</feature>
<dbReference type="InterPro" id="IPR029043">
    <property type="entry name" value="GcvT/YgfZ_C"/>
</dbReference>
<evidence type="ECO:0000259" key="5">
    <source>
        <dbReference type="Pfam" id="PF01571"/>
    </source>
</evidence>
<keyword evidence="3" id="KW-0472">Membrane</keyword>
<dbReference type="AlphaFoldDB" id="A0A1N7KYT7"/>
<dbReference type="Pfam" id="PF01266">
    <property type="entry name" value="DAO"/>
    <property type="match status" value="1"/>
</dbReference>
<keyword evidence="3" id="KW-1133">Transmembrane helix</keyword>
<dbReference type="InterPro" id="IPR032503">
    <property type="entry name" value="FAO_M"/>
</dbReference>